<dbReference type="GO" id="GO:0006298">
    <property type="term" value="P:mismatch repair"/>
    <property type="evidence" value="ECO:0007669"/>
    <property type="project" value="TreeGrafter"/>
</dbReference>
<dbReference type="NCBIfam" id="NF000595">
    <property type="entry name" value="PRK00015.1-3"/>
    <property type="match status" value="1"/>
</dbReference>
<dbReference type="InterPro" id="IPR024567">
    <property type="entry name" value="RNase_HII/HIII_dom"/>
</dbReference>
<dbReference type="HOGENOM" id="CLU_036532_3_1_12"/>
<comment type="subcellular location">
    <subcellularLocation>
        <location evidence="3">Cytoplasm</location>
    </subcellularLocation>
</comment>
<evidence type="ECO:0000256" key="6">
    <source>
        <dbReference type="ARBA" id="ARBA00022722"/>
    </source>
</evidence>
<keyword evidence="6 11" id="KW-0540">Nuclease</keyword>
<comment type="cofactor">
    <cofactor evidence="11">
        <name>Mn(2+)</name>
        <dbReference type="ChEBI" id="CHEBI:29035"/>
    </cofactor>
    <cofactor evidence="11">
        <name>Mg(2+)</name>
        <dbReference type="ChEBI" id="CHEBI:18420"/>
    </cofactor>
    <text evidence="11">Manganese or magnesium. Binds 1 divalent metal ion per monomer in the absence of substrate. May bind a second metal ion after substrate binding.</text>
</comment>
<evidence type="ECO:0000256" key="12">
    <source>
        <dbReference type="RuleBase" id="RU003515"/>
    </source>
</evidence>
<dbReference type="KEGG" id="tpx:Turpa_0672"/>
<dbReference type="OrthoDB" id="9803420at2"/>
<keyword evidence="15" id="KW-1185">Reference proteome</keyword>
<dbReference type="GO" id="GO:0043137">
    <property type="term" value="P:DNA replication, removal of RNA primer"/>
    <property type="evidence" value="ECO:0007669"/>
    <property type="project" value="TreeGrafter"/>
</dbReference>
<feature type="domain" description="RNase H type-2" evidence="13">
    <location>
        <begin position="34"/>
        <end position="236"/>
    </location>
</feature>
<gene>
    <name evidence="14" type="ordered locus">Turpa_0672</name>
</gene>
<dbReference type="RefSeq" id="WP_014801842.1">
    <property type="nucleotide sequence ID" value="NC_018020.1"/>
</dbReference>
<evidence type="ECO:0000256" key="5">
    <source>
        <dbReference type="ARBA" id="ARBA00022490"/>
    </source>
</evidence>
<dbReference type="Proteomes" id="UP000006048">
    <property type="component" value="Chromosome"/>
</dbReference>
<evidence type="ECO:0000256" key="4">
    <source>
        <dbReference type="ARBA" id="ARBA00008378"/>
    </source>
</evidence>
<dbReference type="Gene3D" id="3.30.420.10">
    <property type="entry name" value="Ribonuclease H-like superfamily/Ribonuclease H"/>
    <property type="match status" value="1"/>
</dbReference>
<dbReference type="PANTHER" id="PTHR10954:SF23">
    <property type="entry name" value="RIBONUCLEASE"/>
    <property type="match status" value="1"/>
</dbReference>
<evidence type="ECO:0000256" key="10">
    <source>
        <dbReference type="ARBA" id="ARBA00023211"/>
    </source>
</evidence>
<feature type="binding site" evidence="11">
    <location>
        <position position="40"/>
    </location>
    <ligand>
        <name>a divalent metal cation</name>
        <dbReference type="ChEBI" id="CHEBI:60240"/>
    </ligand>
</feature>
<keyword evidence="7 11" id="KW-0479">Metal-binding</keyword>
<keyword evidence="9 11" id="KW-0378">Hydrolase</keyword>
<dbReference type="PANTHER" id="PTHR10954">
    <property type="entry name" value="RIBONUCLEASE H2 SUBUNIT A"/>
    <property type="match status" value="1"/>
</dbReference>
<feature type="binding site" evidence="11">
    <location>
        <position position="145"/>
    </location>
    <ligand>
        <name>a divalent metal cation</name>
        <dbReference type="ChEBI" id="CHEBI:60240"/>
    </ligand>
</feature>
<dbReference type="CDD" id="cd07182">
    <property type="entry name" value="RNase_HII_bacteria_HII_like"/>
    <property type="match status" value="1"/>
</dbReference>
<evidence type="ECO:0000256" key="7">
    <source>
        <dbReference type="ARBA" id="ARBA00022723"/>
    </source>
</evidence>
<evidence type="ECO:0000256" key="3">
    <source>
        <dbReference type="ARBA" id="ARBA00004496"/>
    </source>
</evidence>
<dbReference type="PATRIC" id="fig|869212.3.peg.646"/>
<dbReference type="InterPro" id="IPR022898">
    <property type="entry name" value="RNase_HII"/>
</dbReference>
<dbReference type="GO" id="GO:0005737">
    <property type="term" value="C:cytoplasm"/>
    <property type="evidence" value="ECO:0007669"/>
    <property type="project" value="UniProtKB-SubCell"/>
</dbReference>
<dbReference type="AlphaFoldDB" id="I4B217"/>
<evidence type="ECO:0000313" key="14">
    <source>
        <dbReference type="EMBL" id="AFM11324.1"/>
    </source>
</evidence>
<evidence type="ECO:0000256" key="1">
    <source>
        <dbReference type="ARBA" id="ARBA00000077"/>
    </source>
</evidence>
<dbReference type="InterPro" id="IPR036397">
    <property type="entry name" value="RNaseH_sf"/>
</dbReference>
<evidence type="ECO:0000256" key="11">
    <source>
        <dbReference type="PROSITE-ProRule" id="PRU01319"/>
    </source>
</evidence>
<keyword evidence="10" id="KW-0464">Manganese</keyword>
<dbReference type="GO" id="GO:0032299">
    <property type="term" value="C:ribonuclease H2 complex"/>
    <property type="evidence" value="ECO:0007669"/>
    <property type="project" value="TreeGrafter"/>
</dbReference>
<evidence type="ECO:0000313" key="15">
    <source>
        <dbReference type="Proteomes" id="UP000006048"/>
    </source>
</evidence>
<evidence type="ECO:0000256" key="8">
    <source>
        <dbReference type="ARBA" id="ARBA00022759"/>
    </source>
</evidence>
<dbReference type="PROSITE" id="PS51975">
    <property type="entry name" value="RNASE_H_2"/>
    <property type="match status" value="1"/>
</dbReference>
<evidence type="ECO:0000256" key="9">
    <source>
        <dbReference type="ARBA" id="ARBA00022801"/>
    </source>
</evidence>
<dbReference type="GO" id="GO:0003723">
    <property type="term" value="F:RNA binding"/>
    <property type="evidence" value="ECO:0007669"/>
    <property type="project" value="UniProtKB-UniRule"/>
</dbReference>
<reference evidence="14 15" key="1">
    <citation type="submission" date="2012-06" db="EMBL/GenBank/DDBJ databases">
        <title>The complete chromosome of genome of Turneriella parva DSM 21527.</title>
        <authorList>
            <consortium name="US DOE Joint Genome Institute (JGI-PGF)"/>
            <person name="Lucas S."/>
            <person name="Han J."/>
            <person name="Lapidus A."/>
            <person name="Bruce D."/>
            <person name="Goodwin L."/>
            <person name="Pitluck S."/>
            <person name="Peters L."/>
            <person name="Kyrpides N."/>
            <person name="Mavromatis K."/>
            <person name="Ivanova N."/>
            <person name="Mikhailova N."/>
            <person name="Chertkov O."/>
            <person name="Detter J.C."/>
            <person name="Tapia R."/>
            <person name="Han C."/>
            <person name="Land M."/>
            <person name="Hauser L."/>
            <person name="Markowitz V."/>
            <person name="Cheng J.-F."/>
            <person name="Hugenholtz P."/>
            <person name="Woyke T."/>
            <person name="Wu D."/>
            <person name="Gronow S."/>
            <person name="Wellnitz S."/>
            <person name="Brambilla E."/>
            <person name="Klenk H.-P."/>
            <person name="Eisen J.A."/>
        </authorList>
    </citation>
    <scope>NUCLEOTIDE SEQUENCE [LARGE SCALE GENOMIC DNA]</scope>
    <source>
        <strain evidence="15">ATCC BAA-1111 / DSM 21527 / NCTC 11395 / H</strain>
    </source>
</reference>
<feature type="binding site" evidence="11">
    <location>
        <position position="41"/>
    </location>
    <ligand>
        <name>a divalent metal cation</name>
        <dbReference type="ChEBI" id="CHEBI:60240"/>
    </ligand>
</feature>
<dbReference type="SUPFAM" id="SSF53098">
    <property type="entry name" value="Ribonuclease H-like"/>
    <property type="match status" value="1"/>
</dbReference>
<dbReference type="GO" id="GO:0004523">
    <property type="term" value="F:RNA-DNA hybrid ribonuclease activity"/>
    <property type="evidence" value="ECO:0007669"/>
    <property type="project" value="UniProtKB-UniRule"/>
</dbReference>
<dbReference type="InterPro" id="IPR012337">
    <property type="entry name" value="RNaseH-like_sf"/>
</dbReference>
<protein>
    <recommendedName>
        <fullName evidence="12">Ribonuclease</fullName>
        <ecNumber evidence="12">3.1.26.4</ecNumber>
    </recommendedName>
</protein>
<keyword evidence="8 11" id="KW-0255">Endonuclease</keyword>
<dbReference type="GO" id="GO:0046872">
    <property type="term" value="F:metal ion binding"/>
    <property type="evidence" value="ECO:0007669"/>
    <property type="project" value="UniProtKB-KW"/>
</dbReference>
<evidence type="ECO:0000259" key="13">
    <source>
        <dbReference type="PROSITE" id="PS51975"/>
    </source>
</evidence>
<keyword evidence="5" id="KW-0963">Cytoplasm</keyword>
<dbReference type="EC" id="3.1.26.4" evidence="12"/>
<accession>I4B217</accession>
<comment type="similarity">
    <text evidence="4">Belongs to the RNase HII family. RnhC subfamily.</text>
</comment>
<comment type="catalytic activity">
    <reaction evidence="1 11 12">
        <text>Endonucleolytic cleavage to 5'-phosphomonoester.</text>
        <dbReference type="EC" id="3.1.26.4"/>
    </reaction>
</comment>
<sequence>MPRPKHLRKTATQFADKNRALARFFFDETGKTWQAIIGVDEVGRGCLFGPVTVGAVMVTQASLAALETEAWAGQVTDSKLLSAKRREELAPKIAANLPHATAHIAVRYIDRHNINRAIQYGIYRAVQSLLRAASMHPEAVRIIADGNYRFKYPVLGMAKPMPRLDTETKADLRYFPVSAASVIAKVRRDALIARAADRFSRYDLAGNAGYGTQKHRDAIAEHGLTAFHRKSFKLKG</sequence>
<organism evidence="14 15">
    <name type="scientific">Turneriella parva (strain ATCC BAA-1111 / DSM 21527 / NCTC 11395 / H)</name>
    <name type="common">Leptospira parva</name>
    <dbReference type="NCBI Taxonomy" id="869212"/>
    <lineage>
        <taxon>Bacteria</taxon>
        <taxon>Pseudomonadati</taxon>
        <taxon>Spirochaetota</taxon>
        <taxon>Spirochaetia</taxon>
        <taxon>Leptospirales</taxon>
        <taxon>Leptospiraceae</taxon>
        <taxon>Turneriella</taxon>
    </lineage>
</organism>
<evidence type="ECO:0000256" key="2">
    <source>
        <dbReference type="ARBA" id="ARBA00004065"/>
    </source>
</evidence>
<dbReference type="EMBL" id="CP002959">
    <property type="protein sequence ID" value="AFM11324.1"/>
    <property type="molecule type" value="Genomic_DNA"/>
</dbReference>
<comment type="function">
    <text evidence="2 12">Endonuclease that specifically degrades the RNA of RNA-DNA hybrids.</text>
</comment>
<proteinExistence type="inferred from homology"/>
<dbReference type="STRING" id="869212.Turpa_0672"/>
<dbReference type="Pfam" id="PF01351">
    <property type="entry name" value="RNase_HII"/>
    <property type="match status" value="1"/>
</dbReference>
<dbReference type="InterPro" id="IPR001352">
    <property type="entry name" value="RNase_HII/HIII"/>
</dbReference>
<name>I4B217_TURPD</name>